<dbReference type="RefSeq" id="NP_741600.1">
    <property type="nucleotide sequence ID" value="NM_171514.6"/>
</dbReference>
<dbReference type="InterPro" id="IPR039722">
    <property type="entry name" value="Upf3"/>
</dbReference>
<feature type="compositionally biased region" description="Basic and acidic residues" evidence="5">
    <location>
        <begin position="225"/>
        <end position="289"/>
    </location>
</feature>
<dbReference type="PaxDb" id="6239-F46B6.3b"/>
<dbReference type="Reactome" id="R-CEL-159236">
    <property type="pathway name" value="Transport of Mature mRNA derived from an Intron-Containing Transcript"/>
</dbReference>
<reference evidence="7 8" key="1">
    <citation type="journal article" date="1998" name="Science">
        <title>Genome sequence of the nematode C. elegans: a platform for investigating biology.</title>
        <authorList>
            <consortium name="The C. elegans sequencing consortium"/>
            <person name="Sulson J.E."/>
            <person name="Waterston R."/>
        </authorList>
    </citation>
    <scope>NUCLEOTIDE SEQUENCE [LARGE SCALE GENOMIC DNA]</scope>
    <source>
        <strain evidence="7 8">Bristol N2</strain>
    </source>
</reference>
<dbReference type="GO" id="GO:0005730">
    <property type="term" value="C:nucleolus"/>
    <property type="evidence" value="ECO:0000318"/>
    <property type="project" value="GO_Central"/>
</dbReference>
<dbReference type="Reactome" id="R-CEL-72187">
    <property type="pathway name" value="mRNA 3'-end processing"/>
</dbReference>
<dbReference type="GeneID" id="179371"/>
<dbReference type="AGR" id="WB:WBGene00004882"/>
<keyword evidence="4" id="KW-0539">Nucleus</keyword>
<comment type="subcellular location">
    <subcellularLocation>
        <location evidence="1">Nucleus</location>
    </subcellularLocation>
</comment>
<dbReference type="KEGG" id="cel:CELE_F46B6.3"/>
<keyword evidence="10" id="KW-1267">Proteomics identification</keyword>
<dbReference type="SUPFAM" id="SSF54928">
    <property type="entry name" value="RNA-binding domain, RBD"/>
    <property type="match status" value="1"/>
</dbReference>
<evidence type="ECO:0000256" key="3">
    <source>
        <dbReference type="ARBA" id="ARBA00023161"/>
    </source>
</evidence>
<dbReference type="InterPro" id="IPR005120">
    <property type="entry name" value="UPF3_dom"/>
</dbReference>
<protein>
    <submittedName>
        <fullName evidence="7">UPF3 domain-containing protein</fullName>
    </submittedName>
</protein>
<dbReference type="eggNOG" id="KOG1295">
    <property type="taxonomic scope" value="Eukaryota"/>
</dbReference>
<evidence type="ECO:0000256" key="2">
    <source>
        <dbReference type="ARBA" id="ARBA00005991"/>
    </source>
</evidence>
<dbReference type="Reactome" id="R-CEL-73856">
    <property type="pathway name" value="RNA Polymerase II Transcription Termination"/>
</dbReference>
<comment type="similarity">
    <text evidence="2">Belongs to the RENT3 family.</text>
</comment>
<feature type="compositionally biased region" description="Polar residues" evidence="5">
    <location>
        <begin position="343"/>
        <end position="357"/>
    </location>
</feature>
<dbReference type="PANTHER" id="PTHR13112">
    <property type="entry name" value="UPF3 REGULATOR OF NONSENSE TRANSCRIPTS-LIKE PROTEIN"/>
    <property type="match status" value="1"/>
</dbReference>
<feature type="domain" description="UPF3" evidence="6">
    <location>
        <begin position="8"/>
        <end position="172"/>
    </location>
</feature>
<dbReference type="WormBase" id="F46B6.3b">
    <property type="protein sequence ID" value="CE30440"/>
    <property type="gene ID" value="WBGene00004882"/>
    <property type="gene designation" value="smg-4"/>
</dbReference>
<dbReference type="OrthoDB" id="18087at2759"/>
<dbReference type="PANTHER" id="PTHR13112:SF0">
    <property type="entry name" value="FI21285P1"/>
    <property type="match status" value="1"/>
</dbReference>
<dbReference type="GO" id="GO:0030539">
    <property type="term" value="P:male genitalia development"/>
    <property type="evidence" value="ECO:0000315"/>
    <property type="project" value="WormBase"/>
</dbReference>
<name>Q8WQF3_CAEEL</name>
<dbReference type="SMR" id="Q8WQF3"/>
<dbReference type="GO" id="GO:0048471">
    <property type="term" value="C:perinuclear region of cytoplasm"/>
    <property type="evidence" value="ECO:0000314"/>
    <property type="project" value="WormBase"/>
</dbReference>
<dbReference type="Reactome" id="R-CEL-72163">
    <property type="pathway name" value="mRNA Splicing - Major Pathway"/>
</dbReference>
<dbReference type="CTD" id="179371"/>
<dbReference type="ExpressionAtlas" id="Q8WQF3">
    <property type="expression patterns" value="baseline and differential"/>
</dbReference>
<keyword evidence="3" id="KW-0866">Nonsense-mediated mRNA decay</keyword>
<dbReference type="GO" id="GO:0003729">
    <property type="term" value="F:mRNA binding"/>
    <property type="evidence" value="ECO:0000318"/>
    <property type="project" value="GO_Central"/>
</dbReference>
<accession>Q8WQF3</accession>
<dbReference type="InterPro" id="IPR012677">
    <property type="entry name" value="Nucleotide-bd_a/b_plait_sf"/>
</dbReference>
<evidence type="ECO:0000256" key="4">
    <source>
        <dbReference type="ARBA" id="ARBA00023242"/>
    </source>
</evidence>
<dbReference type="AlphaFoldDB" id="Q8WQF3"/>
<proteinExistence type="evidence at protein level"/>
<dbReference type="OMA" id="KYMTEHE"/>
<dbReference type="GO" id="GO:0005634">
    <property type="term" value="C:nucleus"/>
    <property type="evidence" value="ECO:0000314"/>
    <property type="project" value="WormBase"/>
</dbReference>
<dbReference type="Proteomes" id="UP000001940">
    <property type="component" value="Chromosome V"/>
</dbReference>
<evidence type="ECO:0000259" key="6">
    <source>
        <dbReference type="Pfam" id="PF03467"/>
    </source>
</evidence>
<dbReference type="FunCoup" id="Q8WQF3">
    <property type="interactions" value="187"/>
</dbReference>
<dbReference type="STRING" id="6239.F46B6.3b.1"/>
<feature type="region of interest" description="Disordered" evidence="5">
    <location>
        <begin position="178"/>
        <end position="197"/>
    </location>
</feature>
<organism evidence="7 8">
    <name type="scientific">Caenorhabditis elegans</name>
    <dbReference type="NCBI Taxonomy" id="6239"/>
    <lineage>
        <taxon>Eukaryota</taxon>
        <taxon>Metazoa</taxon>
        <taxon>Ecdysozoa</taxon>
        <taxon>Nematoda</taxon>
        <taxon>Chromadorea</taxon>
        <taxon>Rhabditida</taxon>
        <taxon>Rhabditina</taxon>
        <taxon>Rhabditomorpha</taxon>
        <taxon>Rhabditoidea</taxon>
        <taxon>Rhabditidae</taxon>
        <taxon>Peloderinae</taxon>
        <taxon>Caenorhabditis</taxon>
    </lineage>
</organism>
<evidence type="ECO:0007829" key="10">
    <source>
        <dbReference type="PeptideAtlas" id="Q8WQF3"/>
    </source>
</evidence>
<dbReference type="EMBL" id="BX284605">
    <property type="protein sequence ID" value="CAD18872.2"/>
    <property type="molecule type" value="Genomic_DNA"/>
</dbReference>
<evidence type="ECO:0000313" key="7">
    <source>
        <dbReference type="EMBL" id="CAD18872.2"/>
    </source>
</evidence>
<dbReference type="GO" id="GO:0045727">
    <property type="term" value="P:positive regulation of translation"/>
    <property type="evidence" value="ECO:0000318"/>
    <property type="project" value="GO_Central"/>
</dbReference>
<dbReference type="GO" id="GO:0005737">
    <property type="term" value="C:cytoplasm"/>
    <property type="evidence" value="ECO:0000314"/>
    <property type="project" value="WormBase"/>
</dbReference>
<feature type="region of interest" description="Disordered" evidence="5">
    <location>
        <begin position="208"/>
        <end position="368"/>
    </location>
</feature>
<dbReference type="Bgee" id="WBGene00004882">
    <property type="expression patterns" value="Expressed in germ line (C elegans) and 4 other cell types or tissues"/>
</dbReference>
<sequence length="368" mass="43149">MTDSKDGHVKVVLRRLPKYMTEHEVLEQISPLPEEVIGTYFHPANFSFDRCAYATLTVNFSEYCDSMMEFERRFDGYIFVDSRGNDSAAVVEAASNQNFAKCDRNRMKEDTRVGAILTDKYYLDFCKKLEEERAIPILTLEQQIRKLNQPDDARTQIDKMETPLVKYFFEKETGKRRDYDARRQRRDEKRAEKRDKVDKFEKHKNVLDILMKPSVPMASTSATTSKKDLKKEKPMTEKEKERWEKQDAKRKERNMIRKQKFLDEKKKKHEEREQDGPRVPRDKKKERLAKPPRPSPAKTVGEQQGEDWIKKLTDPKSAPMKKKHDLSVTTKLNKETDTRPRTAPSSTKLPTRATTSNHPKRPSTAPNH</sequence>
<evidence type="ECO:0000256" key="5">
    <source>
        <dbReference type="SAM" id="MobiDB-lite"/>
    </source>
</evidence>
<dbReference type="GO" id="GO:0000184">
    <property type="term" value="P:nuclear-transcribed mRNA catabolic process, nonsense-mediated decay"/>
    <property type="evidence" value="ECO:0000315"/>
    <property type="project" value="WormBase"/>
</dbReference>
<evidence type="ECO:0000256" key="1">
    <source>
        <dbReference type="ARBA" id="ARBA00004123"/>
    </source>
</evidence>
<dbReference type="Reactome" id="R-CEL-975957">
    <property type="pathway name" value="Nonsense Mediated Decay (NMD) enhanced by the Exon Junction Complex (EJC)"/>
</dbReference>
<dbReference type="InterPro" id="IPR035979">
    <property type="entry name" value="RBD_domain_sf"/>
</dbReference>
<gene>
    <name evidence="7 9" type="primary">smg-4</name>
    <name evidence="7" type="ORF">CELE_F46B6.3</name>
    <name evidence="9" type="ORF">F46B6.3</name>
</gene>
<dbReference type="Gene3D" id="3.30.70.330">
    <property type="match status" value="1"/>
</dbReference>
<evidence type="ECO:0000313" key="9">
    <source>
        <dbReference type="WormBase" id="F46B6.3b"/>
    </source>
</evidence>
<dbReference type="Pfam" id="PF03467">
    <property type="entry name" value="Smg4_UPF3"/>
    <property type="match status" value="1"/>
</dbReference>
<keyword evidence="8" id="KW-1185">Reference proteome</keyword>
<dbReference type="CDD" id="cd12455">
    <property type="entry name" value="RRM_like_Smg4_UPF3"/>
    <property type="match status" value="1"/>
</dbReference>
<evidence type="ECO:0000313" key="8">
    <source>
        <dbReference type="Proteomes" id="UP000001940"/>
    </source>
</evidence>
<dbReference type="InParanoid" id="Q8WQF3"/>